<evidence type="ECO:0000313" key="2">
    <source>
        <dbReference type="Proteomes" id="UP001501337"/>
    </source>
</evidence>
<dbReference type="EMBL" id="BAABBO010000019">
    <property type="protein sequence ID" value="GAA3976797.1"/>
    <property type="molecule type" value="Genomic_DNA"/>
</dbReference>
<dbReference type="InterPro" id="IPR005019">
    <property type="entry name" value="Adenine_glyco"/>
</dbReference>
<reference evidence="2" key="1">
    <citation type="journal article" date="2019" name="Int. J. Syst. Evol. Microbiol.">
        <title>The Global Catalogue of Microorganisms (GCM) 10K type strain sequencing project: providing services to taxonomists for standard genome sequencing and annotation.</title>
        <authorList>
            <consortium name="The Broad Institute Genomics Platform"/>
            <consortium name="The Broad Institute Genome Sequencing Center for Infectious Disease"/>
            <person name="Wu L."/>
            <person name="Ma J."/>
        </authorList>
    </citation>
    <scope>NUCLEOTIDE SEQUENCE [LARGE SCALE GENOMIC DNA]</scope>
    <source>
        <strain evidence="2">JCM 17555</strain>
    </source>
</reference>
<dbReference type="Proteomes" id="UP001501337">
    <property type="component" value="Unassembled WGS sequence"/>
</dbReference>
<protein>
    <submittedName>
        <fullName evidence="1">DNA-3-methyladenine glycosylase I</fullName>
    </submittedName>
</protein>
<sequence>MPMTTEAYARTHLTTTGTKKPLRCSWCGNDPLYQAYHDFQWGRPEASSQRLFAKLCLDGQQAGLSWITILRKQAGYEAAFHHFDPVRVASMNDADVEVLMHNTDIVRNRLKIRSIITNARAFLQLEETQGPFNQFLWRYVDGRPLQNHWHAMADVPAKTELSDRLAKDLKKLGFSFVGSTIVYAFMQATGLVNDHLVDCIARDDCVAEGLDFKLE</sequence>
<dbReference type="SUPFAM" id="SSF48150">
    <property type="entry name" value="DNA-glycosylase"/>
    <property type="match status" value="1"/>
</dbReference>
<dbReference type="Pfam" id="PF03352">
    <property type="entry name" value="Adenine_glyco"/>
    <property type="match status" value="1"/>
</dbReference>
<dbReference type="InterPro" id="IPR052891">
    <property type="entry name" value="DNA-3mA_glycosylase"/>
</dbReference>
<dbReference type="Gene3D" id="1.10.340.30">
    <property type="entry name" value="Hypothetical protein, domain 2"/>
    <property type="match status" value="1"/>
</dbReference>
<name>A0ABP7Q560_9GAMM</name>
<evidence type="ECO:0000313" key="1">
    <source>
        <dbReference type="EMBL" id="GAA3976797.1"/>
    </source>
</evidence>
<organism evidence="1 2">
    <name type="scientific">Allohahella marinimesophila</name>
    <dbReference type="NCBI Taxonomy" id="1054972"/>
    <lineage>
        <taxon>Bacteria</taxon>
        <taxon>Pseudomonadati</taxon>
        <taxon>Pseudomonadota</taxon>
        <taxon>Gammaproteobacteria</taxon>
        <taxon>Oceanospirillales</taxon>
        <taxon>Hahellaceae</taxon>
        <taxon>Allohahella</taxon>
    </lineage>
</organism>
<dbReference type="PANTHER" id="PTHR30037:SF4">
    <property type="entry name" value="DNA-3-METHYLADENINE GLYCOSYLASE I"/>
    <property type="match status" value="1"/>
</dbReference>
<dbReference type="PANTHER" id="PTHR30037">
    <property type="entry name" value="DNA-3-METHYLADENINE GLYCOSYLASE 1"/>
    <property type="match status" value="1"/>
</dbReference>
<proteinExistence type="predicted"/>
<accession>A0ABP7Q560</accession>
<gene>
    <name evidence="1" type="ORF">GCM10022278_37090</name>
</gene>
<comment type="caution">
    <text evidence="1">The sequence shown here is derived from an EMBL/GenBank/DDBJ whole genome shotgun (WGS) entry which is preliminary data.</text>
</comment>
<keyword evidence="2" id="KW-1185">Reference proteome</keyword>
<dbReference type="InterPro" id="IPR011257">
    <property type="entry name" value="DNA_glycosylase"/>
</dbReference>